<dbReference type="AlphaFoldDB" id="A0A508WYJ3"/>
<accession>A0A508WYJ3</accession>
<dbReference type="EMBL" id="CABFNB010000088">
    <property type="protein sequence ID" value="VTZ61048.1"/>
    <property type="molecule type" value="Genomic_DNA"/>
</dbReference>
<proteinExistence type="predicted"/>
<protein>
    <submittedName>
        <fullName evidence="1">Uncharacterized protein</fullName>
    </submittedName>
</protein>
<reference evidence="1 2" key="1">
    <citation type="submission" date="2019-06" db="EMBL/GenBank/DDBJ databases">
        <authorList>
            <person name="Le Quere A."/>
            <person name="Colella S."/>
        </authorList>
    </citation>
    <scope>NUCLEOTIDE SEQUENCE [LARGE SCALE GENOMIC DNA]</scope>
    <source>
        <strain evidence="1">EmedicaeMD41</strain>
    </source>
</reference>
<dbReference type="Proteomes" id="UP000507954">
    <property type="component" value="Unassembled WGS sequence"/>
</dbReference>
<sequence length="219" mass="24352">MRKPRRGPCIHRLVVCIANGRGSRTSCKRVATSRPSSSCRAVSGPQLTEEEAHSRFRLAAMGSIPAFGEKRKYLGRLYRLHAAAAVYDAGEPATTRIEVDAVARCIDLSGARGQDLCAAGLGNDSIRAEELQVCRGRLEARARHFLRFRIRLACGKKRSRCQHARLNWTSSHFTRRQIPTLRSRRSDSLQLPALTRPAPVTGLFRVTRPCRARPPASAR</sequence>
<evidence type="ECO:0000313" key="1">
    <source>
        <dbReference type="EMBL" id="VTZ61048.1"/>
    </source>
</evidence>
<evidence type="ECO:0000313" key="2">
    <source>
        <dbReference type="Proteomes" id="UP000507954"/>
    </source>
</evidence>
<gene>
    <name evidence="1" type="ORF">EMEDMD4_230049</name>
</gene>
<organism evidence="1 2">
    <name type="scientific">Sinorhizobium medicae</name>
    <dbReference type="NCBI Taxonomy" id="110321"/>
    <lineage>
        <taxon>Bacteria</taxon>
        <taxon>Pseudomonadati</taxon>
        <taxon>Pseudomonadota</taxon>
        <taxon>Alphaproteobacteria</taxon>
        <taxon>Hyphomicrobiales</taxon>
        <taxon>Rhizobiaceae</taxon>
        <taxon>Sinorhizobium/Ensifer group</taxon>
        <taxon>Sinorhizobium</taxon>
    </lineage>
</organism>
<name>A0A508WYJ3_9HYPH</name>